<dbReference type="EMBL" id="AZHX01000398">
    <property type="protein sequence ID" value="ETX07679.1"/>
    <property type="molecule type" value="Genomic_DNA"/>
</dbReference>
<dbReference type="Gene3D" id="2.130.10.80">
    <property type="entry name" value="Galactose oxidase/kelch, beta-propeller"/>
    <property type="match status" value="1"/>
</dbReference>
<name>W4MBE4_9BACT</name>
<dbReference type="InterPro" id="IPR037293">
    <property type="entry name" value="Gal_Oxidase_central_sf"/>
</dbReference>
<dbReference type="InterPro" id="IPR009880">
    <property type="entry name" value="Glyoxal_oxidase_N"/>
</dbReference>
<evidence type="ECO:0000313" key="2">
    <source>
        <dbReference type="EMBL" id="ETX07679.1"/>
    </source>
</evidence>
<evidence type="ECO:0000259" key="1">
    <source>
        <dbReference type="Pfam" id="PF07250"/>
    </source>
</evidence>
<feature type="non-terminal residue" evidence="2">
    <location>
        <position position="752"/>
    </location>
</feature>
<gene>
    <name evidence="2" type="ORF">ETSY2_09840</name>
</gene>
<dbReference type="PANTHER" id="PTHR32208:SF21">
    <property type="entry name" value="LOW QUALITY PROTEIN: ALDEHYDE OXIDASE GLOX-LIKE"/>
    <property type="match status" value="1"/>
</dbReference>
<comment type="caution">
    <text evidence="2">The sequence shown here is derived from an EMBL/GenBank/DDBJ whole genome shotgun (WGS) entry which is preliminary data.</text>
</comment>
<reference evidence="2 3" key="1">
    <citation type="journal article" date="2014" name="Nature">
        <title>An environmental bacterial taxon with a large and distinct metabolic repertoire.</title>
        <authorList>
            <person name="Wilson M.C."/>
            <person name="Mori T."/>
            <person name="Ruckert C."/>
            <person name="Uria A.R."/>
            <person name="Helf M.J."/>
            <person name="Takada K."/>
            <person name="Gernert C."/>
            <person name="Steffens U.A."/>
            <person name="Heycke N."/>
            <person name="Schmitt S."/>
            <person name="Rinke C."/>
            <person name="Helfrich E.J."/>
            <person name="Brachmann A.O."/>
            <person name="Gurgui C."/>
            <person name="Wakimoto T."/>
            <person name="Kracht M."/>
            <person name="Crusemann M."/>
            <person name="Hentschel U."/>
            <person name="Abe I."/>
            <person name="Matsunaga S."/>
            <person name="Kalinowski J."/>
            <person name="Takeyama H."/>
            <person name="Piel J."/>
        </authorList>
    </citation>
    <scope>NUCLEOTIDE SEQUENCE [LARGE SCALE GENOMIC DNA]</scope>
    <source>
        <strain evidence="3">TSY2</strain>
    </source>
</reference>
<dbReference type="SUPFAM" id="SSF117281">
    <property type="entry name" value="Kelch motif"/>
    <property type="match status" value="1"/>
</dbReference>
<organism evidence="2 3">
    <name type="scientific">Candidatus Entotheonella gemina</name>
    <dbReference type="NCBI Taxonomy" id="1429439"/>
    <lineage>
        <taxon>Bacteria</taxon>
        <taxon>Pseudomonadati</taxon>
        <taxon>Nitrospinota/Tectimicrobiota group</taxon>
        <taxon>Candidatus Tectimicrobiota</taxon>
        <taxon>Candidatus Entotheonellia</taxon>
        <taxon>Candidatus Entotheonellales</taxon>
        <taxon>Candidatus Entotheonellaceae</taxon>
        <taxon>Candidatus Entotheonella</taxon>
    </lineage>
</organism>
<proteinExistence type="predicted"/>
<dbReference type="Proteomes" id="UP000019140">
    <property type="component" value="Unassembled WGS sequence"/>
</dbReference>
<feature type="domain" description="Glyoxal oxidase N-terminal" evidence="1">
    <location>
        <begin position="516"/>
        <end position="593"/>
    </location>
</feature>
<sequence length="752" mass="84258">MGFMWMWVVVWMLSIATGDGDLSAQEIFDNPDPKRVGAWETVIPADSGAAVNRVLGMQAVHAVLLPSGKVLIASGSSWRNRAPVDYYPRDRFCEDDSGNKEDGPCPGQGVVRRYEDPFRKDKLDNYYKIINNVAIYDPGDNTFFRIPHPTPVTDPERESHFSPNDLFCTGHLHLPDGNVLFTGGTEYYYPYRTGLKSTYIFDWKREMQVDWRQFKDWSKVQEPGSPFYPWVFSGFMKRGRWYPHMVPLLDGRLAVFGGFVGFEGKDTPVPYQFEINTLVEFFDTARFDAANPAIAWRAVDVAKLENSPFNTQLDMSILKSYLIERGFPIRNDSDEALRAYIEKQCEESRCKVCDTASCESCIKRCADAQYYDAFKLYPNNYLLNDGRIYLTREGEWVSARTDDTVFMRRTRFTYFMEVGGTRDAPTVALSMGPKRPDIITSYGTSFLNPASGNIAILGGQPTSAGTLAPINAEHPTQFLGGRGSRKLETYHVPASKTDLGGWTLQENFLGTDYRDDRTMHYAVILPTKQILVVNGANYDFYGAIHYPILMTPKADGGYETQRMSAAVAPRLYHNTALLLPDARVLVLGGNSARATIHADREPIDPNLPSTGQYKPNLDAIDLDMYFYRDGPMAKGEKGQLTVPTELWGGEIYSPPYLFIDGDRRPEIAGLGAEGSANAKREGVYYELESRGTYTLALNRLPSSCSVGDGDAVVLIKLPAATHAWDSGQRLIDVPYKAAGNRRGARSHFPGRH</sequence>
<dbReference type="PANTHER" id="PTHR32208">
    <property type="entry name" value="SECRETED PROTEIN-RELATED"/>
    <property type="match status" value="1"/>
</dbReference>
<dbReference type="InterPro" id="IPR015915">
    <property type="entry name" value="Kelch-typ_b-propeller"/>
</dbReference>
<dbReference type="HOGENOM" id="CLU_370315_0_0_7"/>
<dbReference type="Pfam" id="PF07250">
    <property type="entry name" value="Glyoxal_oxid_N"/>
    <property type="match status" value="1"/>
</dbReference>
<keyword evidence="3" id="KW-1185">Reference proteome</keyword>
<accession>W4MBE4</accession>
<evidence type="ECO:0000313" key="3">
    <source>
        <dbReference type="Proteomes" id="UP000019140"/>
    </source>
</evidence>
<dbReference type="AlphaFoldDB" id="W4MBE4"/>
<protein>
    <recommendedName>
        <fullName evidence="1">Glyoxal oxidase N-terminal domain-containing protein</fullName>
    </recommendedName>
</protein>